<evidence type="ECO:0000259" key="7">
    <source>
        <dbReference type="SMART" id="SM00893"/>
    </source>
</evidence>
<protein>
    <submittedName>
        <fullName evidence="8">Electron transfer flavoprotein subunit alpha</fullName>
    </submittedName>
</protein>
<dbReference type="CDD" id="cd01715">
    <property type="entry name" value="ETF_alpha"/>
    <property type="match status" value="1"/>
</dbReference>
<accession>A0A3D8PM10</accession>
<dbReference type="GO" id="GO:0009055">
    <property type="term" value="F:electron transfer activity"/>
    <property type="evidence" value="ECO:0007669"/>
    <property type="project" value="InterPro"/>
</dbReference>
<dbReference type="AlphaFoldDB" id="A0A3D8PM10"/>
<evidence type="ECO:0000256" key="3">
    <source>
        <dbReference type="ARBA" id="ARBA00022630"/>
    </source>
</evidence>
<dbReference type="RefSeq" id="WP_115774467.1">
    <property type="nucleotide sequence ID" value="NZ_PIOC01000027.1"/>
</dbReference>
<gene>
    <name evidence="8" type="ORF">CWR48_16660</name>
</gene>
<feature type="binding site" evidence="6">
    <location>
        <position position="289"/>
    </location>
    <ligand>
        <name>FAD</name>
        <dbReference type="ChEBI" id="CHEBI:57692"/>
    </ligand>
</feature>
<feature type="binding site" evidence="6">
    <location>
        <begin position="237"/>
        <end position="238"/>
    </location>
    <ligand>
        <name>FAD</name>
        <dbReference type="ChEBI" id="CHEBI:57692"/>
    </ligand>
</feature>
<dbReference type="EMBL" id="PIOC01000027">
    <property type="protein sequence ID" value="RDW16279.1"/>
    <property type="molecule type" value="Genomic_DNA"/>
</dbReference>
<name>A0A3D8PM10_9BACI</name>
<sequence>MSEKLFVVGEVKDGALRNVSFEAIAAAKIMNADAEIVGIVCGDDDLESQALELIYYGADRVVTVKHDNLKTYTPEGHGQAILAVIHDESPNGIVMGHTSIGKDLSPKLASKLDTGLISDVTKIDANGDQPVFIRPIYSGKAFEKKMITGAFPFITIRPNNIPSLERDPSRTGDIRQHDIQVTDIRTIVKDVIRKATKGVDLSEAKVVVAGGRGVKSADGFKPLYELADALGGAVGASRGACDADYCDYSLQIGQTGKVVTPDLYIAVGISGAIQHLAGMSNSKVIVAINKDPEANIFNIADYGIVGDLFEVIPLLIEEINKVKV</sequence>
<dbReference type="InterPro" id="IPR029035">
    <property type="entry name" value="DHS-like_NAD/FAD-binding_dom"/>
</dbReference>
<dbReference type="SMART" id="SM00893">
    <property type="entry name" value="ETF"/>
    <property type="match status" value="1"/>
</dbReference>
<evidence type="ECO:0000256" key="6">
    <source>
        <dbReference type="PIRSR" id="PIRSR000089-1"/>
    </source>
</evidence>
<dbReference type="GO" id="GO:0033539">
    <property type="term" value="P:fatty acid beta-oxidation using acyl-CoA dehydrogenase"/>
    <property type="evidence" value="ECO:0007669"/>
    <property type="project" value="TreeGrafter"/>
</dbReference>
<keyword evidence="9" id="KW-1185">Reference proteome</keyword>
<comment type="similarity">
    <text evidence="1">Belongs to the ETF alpha-subunit/FixB family.</text>
</comment>
<dbReference type="FunFam" id="3.40.50.1220:FF:000001">
    <property type="entry name" value="Electron transfer flavoprotein, alpha subunit"/>
    <property type="match status" value="1"/>
</dbReference>
<dbReference type="Gene3D" id="3.40.50.620">
    <property type="entry name" value="HUPs"/>
    <property type="match status" value="1"/>
</dbReference>
<proteinExistence type="inferred from homology"/>
<dbReference type="Proteomes" id="UP000257143">
    <property type="component" value="Unassembled WGS sequence"/>
</dbReference>
<organism evidence="8 9">
    <name type="scientific">Oceanobacillus arenosus</name>
    <dbReference type="NCBI Taxonomy" id="1229153"/>
    <lineage>
        <taxon>Bacteria</taxon>
        <taxon>Bacillati</taxon>
        <taxon>Bacillota</taxon>
        <taxon>Bacilli</taxon>
        <taxon>Bacillales</taxon>
        <taxon>Bacillaceae</taxon>
        <taxon>Oceanobacillus</taxon>
    </lineage>
</organism>
<keyword evidence="3" id="KW-0285">Flavoprotein</keyword>
<dbReference type="InterPro" id="IPR001308">
    <property type="entry name" value="ETF_a/FixB"/>
</dbReference>
<dbReference type="PIRSF" id="PIRSF000089">
    <property type="entry name" value="Electra_flavoP_a"/>
    <property type="match status" value="1"/>
</dbReference>
<dbReference type="GO" id="GO:0050660">
    <property type="term" value="F:flavin adenine dinucleotide binding"/>
    <property type="evidence" value="ECO:0007669"/>
    <property type="project" value="InterPro"/>
</dbReference>
<evidence type="ECO:0000256" key="5">
    <source>
        <dbReference type="ARBA" id="ARBA00022982"/>
    </source>
</evidence>
<dbReference type="SUPFAM" id="SSF52402">
    <property type="entry name" value="Adenine nucleotide alpha hydrolases-like"/>
    <property type="match status" value="1"/>
</dbReference>
<feature type="binding site" evidence="6">
    <location>
        <begin position="251"/>
        <end position="255"/>
    </location>
    <ligand>
        <name>FAD</name>
        <dbReference type="ChEBI" id="CHEBI:57692"/>
    </ligand>
</feature>
<reference evidence="9" key="1">
    <citation type="submission" date="2017-11" db="EMBL/GenBank/DDBJ databases">
        <authorList>
            <person name="Zhu W."/>
        </authorList>
    </citation>
    <scope>NUCLEOTIDE SEQUENCE [LARGE SCALE GENOMIC DNA]</scope>
    <source>
        <strain evidence="9">CAU 1183</strain>
    </source>
</reference>
<dbReference type="Pfam" id="PF00766">
    <property type="entry name" value="ETF_alpha"/>
    <property type="match status" value="1"/>
</dbReference>
<feature type="binding site" evidence="6">
    <location>
        <position position="212"/>
    </location>
    <ligand>
        <name>FAD</name>
        <dbReference type="ChEBI" id="CHEBI:57692"/>
    </ligand>
</feature>
<evidence type="ECO:0000313" key="8">
    <source>
        <dbReference type="EMBL" id="RDW16279.1"/>
    </source>
</evidence>
<dbReference type="InterPro" id="IPR014730">
    <property type="entry name" value="ETF_a/b_N"/>
</dbReference>
<dbReference type="SUPFAM" id="SSF52467">
    <property type="entry name" value="DHS-like NAD/FAD-binding domain"/>
    <property type="match status" value="1"/>
</dbReference>
<evidence type="ECO:0000313" key="9">
    <source>
        <dbReference type="Proteomes" id="UP000257143"/>
    </source>
</evidence>
<dbReference type="InterPro" id="IPR014731">
    <property type="entry name" value="ETF_asu_C"/>
</dbReference>
<dbReference type="Pfam" id="PF01012">
    <property type="entry name" value="ETF"/>
    <property type="match status" value="1"/>
</dbReference>
<comment type="cofactor">
    <cofactor evidence="6">
        <name>FAD</name>
        <dbReference type="ChEBI" id="CHEBI:57692"/>
    </cofactor>
    <text evidence="6">Binds 1 FAD per dimer.</text>
</comment>
<evidence type="ECO:0000256" key="1">
    <source>
        <dbReference type="ARBA" id="ARBA00005817"/>
    </source>
</evidence>
<dbReference type="OrthoDB" id="9770286at2"/>
<keyword evidence="2" id="KW-0813">Transport</keyword>
<dbReference type="PROSITE" id="PS00696">
    <property type="entry name" value="ETF_ALPHA"/>
    <property type="match status" value="1"/>
</dbReference>
<keyword evidence="4 6" id="KW-0274">FAD</keyword>
<feature type="domain" description="Electron transfer flavoprotein alpha/beta-subunit N-terminal" evidence="7">
    <location>
        <begin position="5"/>
        <end position="196"/>
    </location>
</feature>
<evidence type="ECO:0000256" key="2">
    <source>
        <dbReference type="ARBA" id="ARBA00022448"/>
    </source>
</evidence>
<dbReference type="Gene3D" id="3.40.50.1220">
    <property type="entry name" value="TPP-binding domain"/>
    <property type="match status" value="1"/>
</dbReference>
<feature type="binding site" evidence="6">
    <location>
        <begin position="268"/>
        <end position="275"/>
    </location>
    <ligand>
        <name>FAD</name>
        <dbReference type="ChEBI" id="CHEBI:57692"/>
    </ligand>
</feature>
<dbReference type="PANTHER" id="PTHR43153">
    <property type="entry name" value="ELECTRON TRANSFER FLAVOPROTEIN ALPHA"/>
    <property type="match status" value="1"/>
</dbReference>
<keyword evidence="5" id="KW-0249">Electron transport</keyword>
<evidence type="ECO:0000256" key="4">
    <source>
        <dbReference type="ARBA" id="ARBA00022827"/>
    </source>
</evidence>
<comment type="caution">
    <text evidence="8">The sequence shown here is derived from an EMBL/GenBank/DDBJ whole genome shotgun (WGS) entry which is preliminary data.</text>
</comment>
<dbReference type="PANTHER" id="PTHR43153:SF1">
    <property type="entry name" value="ELECTRON TRANSFER FLAVOPROTEIN SUBUNIT ALPHA, MITOCHONDRIAL"/>
    <property type="match status" value="1"/>
</dbReference>
<dbReference type="InterPro" id="IPR033947">
    <property type="entry name" value="ETF_alpha_N"/>
</dbReference>
<dbReference type="InterPro" id="IPR018206">
    <property type="entry name" value="ETF_asu_C_CS"/>
</dbReference>
<dbReference type="InterPro" id="IPR014729">
    <property type="entry name" value="Rossmann-like_a/b/a_fold"/>
</dbReference>